<dbReference type="GO" id="GO:0006888">
    <property type="term" value="P:endoplasmic reticulum to Golgi vesicle-mediated transport"/>
    <property type="evidence" value="ECO:0007669"/>
    <property type="project" value="TreeGrafter"/>
</dbReference>
<dbReference type="Pfam" id="PF22766">
    <property type="entry name" value="ZW10_C2"/>
    <property type="match status" value="1"/>
</dbReference>
<dbReference type="GO" id="GO:0005737">
    <property type="term" value="C:cytoplasm"/>
    <property type="evidence" value="ECO:0007669"/>
    <property type="project" value="GOC"/>
</dbReference>
<dbReference type="PANTHER" id="PTHR12205:SF0">
    <property type="entry name" value="CENTROMERE_KINETOCHORE PROTEIN ZW10 HOMOLOG"/>
    <property type="match status" value="1"/>
</dbReference>
<dbReference type="InterPro" id="IPR055148">
    <property type="entry name" value="ZW10_C_2"/>
</dbReference>
<feature type="domain" description="Centromere/kinetochore protein zw10 C-terminal" evidence="3">
    <location>
        <begin position="415"/>
        <end position="541"/>
    </location>
</feature>
<dbReference type="GO" id="GO:1990423">
    <property type="term" value="C:RZZ complex"/>
    <property type="evidence" value="ECO:0007669"/>
    <property type="project" value="TreeGrafter"/>
</dbReference>
<name>A0A9P0GH42_9CUCU</name>
<dbReference type="Gene3D" id="1.10.357.150">
    <property type="match status" value="1"/>
</dbReference>
<evidence type="ECO:0000259" key="4">
    <source>
        <dbReference type="Pfam" id="PF22766"/>
    </source>
</evidence>
<evidence type="ECO:0000313" key="6">
    <source>
        <dbReference type="Proteomes" id="UP001153636"/>
    </source>
</evidence>
<sequence>MNFPVEVLPSVDTIDINEINQKVPELKLTIDNLKSEILQYTDNVYIKYSSMSRPKKNRELLNTAQNIEEEIKHLIQNAENVTKTDLCKAKEKLTEHTKKLDTIDFTLKILSNICKINEKLNEFTTCLQANQFYKCRKILSCLEYIISEIPDDEKLLIIDQHQFTIYERYKLLLNKIRHCFQEKVVTKSEDNSASIRIYSDIYPLDQALLAMFYNESSVFTLSEFAGFLWKNFFVPIVDSVVEVKVDANDTFSTLYLSNINLNKKSTYKEVFSQLILVLEFLKNNFNFPLTDLEATLTTVEYIGLDIQDNLSELIIKHCLVDTIPSTVEGLQNYKVVIQDTNKLELVLRETKIFSAETASLLEYANNIDFHFINKKCQDYTLHSQQIMKKDLHDVLEVGEPYDPENSMVAELEQFSQYSISKSVIELLDYCEKILQQAVNGSDMSAGRLLVTCQNILRSYTTFVPEYHNKLLKTIPQQVALFHNNCLYISHYLSKWNAKYVLKMPSTLDLPSKGFDREISILKSVGSDIFGSYVKSQIKQIHEIMKYSGLDGVMLEGDLKPVTEKCIRQCLRQQELLKTVWHKILPYRIYNETIGIILNTLCTCLITPIINFEDISSKSAEQLVDIIKMIISRGPKLFTDPKEVSLYVKFWYKLNELNFVLGASLVDINDRWADGKGPLALQFKPVELKSLIRALFQNTDRRAAILVKIQE</sequence>
<dbReference type="EMBL" id="OV651816">
    <property type="protein sequence ID" value="CAH1109565.1"/>
    <property type="molecule type" value="Genomic_DNA"/>
</dbReference>
<dbReference type="InterPro" id="IPR048343">
    <property type="entry name" value="ZW10_C"/>
</dbReference>
<proteinExistence type="predicted"/>
<evidence type="ECO:0000259" key="3">
    <source>
        <dbReference type="Pfam" id="PF20666"/>
    </source>
</evidence>
<dbReference type="OrthoDB" id="534815at2759"/>
<reference evidence="5" key="1">
    <citation type="submission" date="2022-01" db="EMBL/GenBank/DDBJ databases">
        <authorList>
            <person name="King R."/>
        </authorList>
    </citation>
    <scope>NUCLEOTIDE SEQUENCE</scope>
</reference>
<gene>
    <name evidence="5" type="ORF">PSYICH_LOCUS10604</name>
</gene>
<dbReference type="Pfam" id="PF20665">
    <property type="entry name" value="Zw10_middle"/>
    <property type="match status" value="1"/>
</dbReference>
<evidence type="ECO:0000313" key="5">
    <source>
        <dbReference type="EMBL" id="CAH1109565.1"/>
    </source>
</evidence>
<dbReference type="Proteomes" id="UP001153636">
    <property type="component" value="Chromosome 4"/>
</dbReference>
<organism evidence="5 6">
    <name type="scientific">Psylliodes chrysocephalus</name>
    <dbReference type="NCBI Taxonomy" id="3402493"/>
    <lineage>
        <taxon>Eukaryota</taxon>
        <taxon>Metazoa</taxon>
        <taxon>Ecdysozoa</taxon>
        <taxon>Arthropoda</taxon>
        <taxon>Hexapoda</taxon>
        <taxon>Insecta</taxon>
        <taxon>Pterygota</taxon>
        <taxon>Neoptera</taxon>
        <taxon>Endopterygota</taxon>
        <taxon>Coleoptera</taxon>
        <taxon>Polyphaga</taxon>
        <taxon>Cucujiformia</taxon>
        <taxon>Chrysomeloidea</taxon>
        <taxon>Chrysomelidae</taxon>
        <taxon>Galerucinae</taxon>
        <taxon>Alticini</taxon>
        <taxon>Psylliodes</taxon>
    </lineage>
</organism>
<feature type="domain" description="ZW10 C-terminal helical" evidence="4">
    <location>
        <begin position="564"/>
        <end position="708"/>
    </location>
</feature>
<evidence type="ECO:0000259" key="2">
    <source>
        <dbReference type="Pfam" id="PF20665"/>
    </source>
</evidence>
<accession>A0A9P0GH42</accession>
<feature type="coiled-coil region" evidence="1">
    <location>
        <begin position="16"/>
        <end position="84"/>
    </location>
</feature>
<dbReference type="PANTHER" id="PTHR12205">
    <property type="entry name" value="CENTROMERE/KINETOCHORE PROTEIN ZW10"/>
    <property type="match status" value="1"/>
</dbReference>
<dbReference type="AlphaFoldDB" id="A0A9P0GH42"/>
<dbReference type="Pfam" id="PF20666">
    <property type="entry name" value="ZW10_C"/>
    <property type="match status" value="1"/>
</dbReference>
<dbReference type="InterPro" id="IPR048344">
    <property type="entry name" value="Zw10_middle"/>
</dbReference>
<feature type="domain" description="Centromere/kinetochore protein zw10 middle" evidence="2">
    <location>
        <begin position="203"/>
        <end position="387"/>
    </location>
</feature>
<protein>
    <recommendedName>
        <fullName evidence="7">Centromere/kinetochore protein zw10</fullName>
    </recommendedName>
</protein>
<dbReference type="InterPro" id="IPR046362">
    <property type="entry name" value="Zw10/DSL1_C_sf"/>
</dbReference>
<dbReference type="GO" id="GO:0007094">
    <property type="term" value="P:mitotic spindle assembly checkpoint signaling"/>
    <property type="evidence" value="ECO:0007669"/>
    <property type="project" value="TreeGrafter"/>
</dbReference>
<evidence type="ECO:0008006" key="7">
    <source>
        <dbReference type="Google" id="ProtNLM"/>
    </source>
</evidence>
<keyword evidence="6" id="KW-1185">Reference proteome</keyword>
<evidence type="ECO:0000256" key="1">
    <source>
        <dbReference type="SAM" id="Coils"/>
    </source>
</evidence>
<keyword evidence="1" id="KW-0175">Coiled coil</keyword>